<evidence type="ECO:0000259" key="13">
    <source>
        <dbReference type="PROSITE" id="PS50051"/>
    </source>
</evidence>
<dbReference type="PRINTS" id="PR01657">
    <property type="entry name" value="MCMFAMILY"/>
</dbReference>
<dbReference type="Pfam" id="PF23191">
    <property type="entry name" value="WHD_MCM3_C"/>
    <property type="match status" value="1"/>
</dbReference>
<dbReference type="InterPro" id="IPR056575">
    <property type="entry name" value="WH_MCM3_C"/>
</dbReference>
<dbReference type="Pfam" id="PF14551">
    <property type="entry name" value="MCM_N"/>
    <property type="match status" value="1"/>
</dbReference>
<dbReference type="CDD" id="cd17754">
    <property type="entry name" value="MCM3"/>
    <property type="match status" value="1"/>
</dbReference>
<organism evidence="14 15">
    <name type="scientific">Apiospora phragmitis</name>
    <dbReference type="NCBI Taxonomy" id="2905665"/>
    <lineage>
        <taxon>Eukaryota</taxon>
        <taxon>Fungi</taxon>
        <taxon>Dikarya</taxon>
        <taxon>Ascomycota</taxon>
        <taxon>Pezizomycotina</taxon>
        <taxon>Sordariomycetes</taxon>
        <taxon>Xylariomycetidae</taxon>
        <taxon>Amphisphaeriales</taxon>
        <taxon>Apiosporaceae</taxon>
        <taxon>Apiospora</taxon>
    </lineage>
</organism>
<dbReference type="SMART" id="SM00350">
    <property type="entry name" value="MCM"/>
    <property type="match status" value="1"/>
</dbReference>
<feature type="compositionally biased region" description="Polar residues" evidence="12">
    <location>
        <begin position="718"/>
        <end position="728"/>
    </location>
</feature>
<dbReference type="Pfam" id="PF00493">
    <property type="entry name" value="MCM"/>
    <property type="match status" value="1"/>
</dbReference>
<dbReference type="GeneID" id="92084660"/>
<dbReference type="InterPro" id="IPR001208">
    <property type="entry name" value="MCM_dom"/>
</dbReference>
<dbReference type="PANTHER" id="PTHR11630">
    <property type="entry name" value="DNA REPLICATION LICENSING FACTOR MCM FAMILY MEMBER"/>
    <property type="match status" value="1"/>
</dbReference>
<dbReference type="PANTHER" id="PTHR11630:SF46">
    <property type="entry name" value="DNA REPLICATION LICENSING FACTOR MCM3-RELATED"/>
    <property type="match status" value="1"/>
</dbReference>
<keyword evidence="9 11" id="KW-0539">Nucleus</keyword>
<evidence type="ECO:0000256" key="4">
    <source>
        <dbReference type="ARBA" id="ARBA00022741"/>
    </source>
</evidence>
<dbReference type="InterPro" id="IPR027925">
    <property type="entry name" value="MCM_N"/>
</dbReference>
<keyword evidence="3 11" id="KW-0235">DNA replication</keyword>
<dbReference type="Pfam" id="PF17207">
    <property type="entry name" value="MCM_OB"/>
    <property type="match status" value="1"/>
</dbReference>
<sequence>MDALMLRDEATKERIRLAEEFLDPNDQHARSYRSDIITMLQKNQRRLVVDIDLVRDHNPEMAEGLLNDPFDYTLAFNHALKEIVKTLPQARPDQTDADVLYYCAFAGSFGLHACNPRTLSSFHLNNMVTIEGIVTRTSLIRPKVVKSVHFNEAKNIFHFREYRDQTMTTGVTTSSVYPQQDDEGNPLLTEYGFCTYRDHQTISIQEMPERAPAGQLPRGVDVILDDDLVDKVKPGDRIQLVGIYRTLGNRNTNHNSALFKTVMLANNIVHLSSKSGGGLASAVITDTDIRNINKIAKKKNLFELLSQSLAPSIYGHDYIKKAILLMLLGGMEKNLENGTHLRGDINILMVGDPSTAKSQLLRFVLNTAPLAIATTGRGSSGVGLTAAVTSDKETGERRLEAGAMVMADRGVVCIDEFDKMSDIDRVAIHEVMEQQTVTIAKAGIHTSLNARCSVVAAANPIFGQYDPHKDPHKNIALPDSLLSRFDLLFVVTDDIEDTRDRQISEHVLRMHRYRQAGTDEGAPVRENNSQSLGVAMQSQNDTQRPTDVYEKFDSMLHAGVTLTTGRGANKRHEVLSIPFMKKYIQYAKNRIKPVLTQAASERIAEVYVGLRNDEMEGNQRRTSPLTVRSLETIIRLATAHAKARLSNRVEERDALAAEGILRFALFKGGRRGRIPEESSDDDDEGGTGRGTSNRTSTSAARSARMSARDQQKGRRAATNGTNAGSSTPAPVPQEEEEDIYDATPRRSRRTAPGTSSAAAPTQSQTSSERLATFRTTLGQLLNTDLFDDDSADVGAVITAVNGRVGSRNGGAFGRDEAIKALKRMDEANQVM</sequence>
<dbReference type="InterPro" id="IPR031327">
    <property type="entry name" value="MCM"/>
</dbReference>
<keyword evidence="5 11" id="KW-0378">Hydrolase</keyword>
<keyword evidence="6 11" id="KW-0347">Helicase</keyword>
<dbReference type="PRINTS" id="PR01659">
    <property type="entry name" value="MCMPROTEIN3"/>
</dbReference>
<evidence type="ECO:0000256" key="2">
    <source>
        <dbReference type="ARBA" id="ARBA00008010"/>
    </source>
</evidence>
<accession>A0ABR1X5I3</accession>
<dbReference type="SUPFAM" id="SSF50249">
    <property type="entry name" value="Nucleic acid-binding proteins"/>
    <property type="match status" value="1"/>
</dbReference>
<evidence type="ECO:0000256" key="11">
    <source>
        <dbReference type="RuleBase" id="RU368061"/>
    </source>
</evidence>
<dbReference type="RefSeq" id="XP_066722229.1">
    <property type="nucleotide sequence ID" value="XM_066851597.1"/>
</dbReference>
<evidence type="ECO:0000256" key="1">
    <source>
        <dbReference type="ARBA" id="ARBA00004123"/>
    </source>
</evidence>
<keyword evidence="7 10" id="KW-0067">ATP-binding</keyword>
<keyword evidence="15" id="KW-1185">Reference proteome</keyword>
<dbReference type="InterPro" id="IPR012340">
    <property type="entry name" value="NA-bd_OB-fold"/>
</dbReference>
<evidence type="ECO:0000256" key="12">
    <source>
        <dbReference type="SAM" id="MobiDB-lite"/>
    </source>
</evidence>
<dbReference type="Gene3D" id="3.40.50.300">
    <property type="entry name" value="P-loop containing nucleotide triphosphate hydrolases"/>
    <property type="match status" value="1"/>
</dbReference>
<keyword evidence="4 10" id="KW-0547">Nucleotide-binding</keyword>
<dbReference type="Pfam" id="PF17855">
    <property type="entry name" value="MCM_lid"/>
    <property type="match status" value="1"/>
</dbReference>
<dbReference type="SUPFAM" id="SSF52540">
    <property type="entry name" value="P-loop containing nucleoside triphosphate hydrolases"/>
    <property type="match status" value="1"/>
</dbReference>
<evidence type="ECO:0000256" key="10">
    <source>
        <dbReference type="RuleBase" id="RU004070"/>
    </source>
</evidence>
<comment type="catalytic activity">
    <reaction evidence="11">
        <text>ATP + H2O = ADP + phosphate + H(+)</text>
        <dbReference type="Rhea" id="RHEA:13065"/>
        <dbReference type="ChEBI" id="CHEBI:15377"/>
        <dbReference type="ChEBI" id="CHEBI:15378"/>
        <dbReference type="ChEBI" id="CHEBI:30616"/>
        <dbReference type="ChEBI" id="CHEBI:43474"/>
        <dbReference type="ChEBI" id="CHEBI:456216"/>
        <dbReference type="EC" id="3.6.4.12"/>
    </reaction>
</comment>
<dbReference type="Gene3D" id="2.40.50.140">
    <property type="entry name" value="Nucleic acid-binding proteins"/>
    <property type="match status" value="1"/>
</dbReference>
<dbReference type="Gene3D" id="2.20.28.10">
    <property type="match status" value="1"/>
</dbReference>
<comment type="subunit">
    <text evidence="11">Component of the MCM2-7 complex.</text>
</comment>
<comment type="function">
    <text evidence="11">Acts as component of the MCM2-7 complex (MCM complex) which is the replicative helicase essential for 'once per cell cycle' DNA replication initiation and elongation in eukaryotic cells. The active ATPase sites in the MCM2-7 ring are formed through the interaction surfaces of two neighboring subunits such that a critical structure of a conserved arginine finger motif is provided in trans relative to the ATP-binding site of the Walker A box of the adjacent subunit. The six ATPase active sites, however, are likely to contribute differentially to the complex helicase activity.</text>
</comment>
<feature type="domain" description="MCM C-terminal AAA(+) ATPase" evidence="13">
    <location>
        <begin position="301"/>
        <end position="507"/>
    </location>
</feature>
<dbReference type="InterPro" id="IPR033762">
    <property type="entry name" value="MCM_OB"/>
</dbReference>
<feature type="compositionally biased region" description="Low complexity" evidence="12">
    <location>
        <begin position="750"/>
        <end position="767"/>
    </location>
</feature>
<evidence type="ECO:0000313" key="15">
    <source>
        <dbReference type="Proteomes" id="UP001480595"/>
    </source>
</evidence>
<evidence type="ECO:0000256" key="5">
    <source>
        <dbReference type="ARBA" id="ARBA00022801"/>
    </source>
</evidence>
<dbReference type="PROSITE" id="PS00847">
    <property type="entry name" value="MCM_1"/>
    <property type="match status" value="1"/>
</dbReference>
<evidence type="ECO:0000313" key="14">
    <source>
        <dbReference type="EMBL" id="KAK8090683.1"/>
    </source>
</evidence>
<keyword evidence="8 10" id="KW-0238">DNA-binding</keyword>
<evidence type="ECO:0000256" key="6">
    <source>
        <dbReference type="ARBA" id="ARBA00022806"/>
    </source>
</evidence>
<name>A0ABR1X5I3_9PEZI</name>
<proteinExistence type="inferred from homology"/>
<evidence type="ECO:0000256" key="7">
    <source>
        <dbReference type="ARBA" id="ARBA00022840"/>
    </source>
</evidence>
<dbReference type="InterPro" id="IPR041562">
    <property type="entry name" value="MCM_lid"/>
</dbReference>
<evidence type="ECO:0000256" key="8">
    <source>
        <dbReference type="ARBA" id="ARBA00023125"/>
    </source>
</evidence>
<gene>
    <name evidence="14" type="ORF">PG994_000188</name>
</gene>
<dbReference type="Gene3D" id="3.30.1640.10">
    <property type="entry name" value="mini-chromosome maintenance (MCM) complex, chain A, domain 1"/>
    <property type="match status" value="1"/>
</dbReference>
<comment type="caution">
    <text evidence="14">The sequence shown here is derived from an EMBL/GenBank/DDBJ whole genome shotgun (WGS) entry which is preliminary data.</text>
</comment>
<dbReference type="PROSITE" id="PS50051">
    <property type="entry name" value="MCM_2"/>
    <property type="match status" value="1"/>
</dbReference>
<feature type="compositionally biased region" description="Low complexity" evidence="12">
    <location>
        <begin position="690"/>
        <end position="705"/>
    </location>
</feature>
<dbReference type="Proteomes" id="UP001480595">
    <property type="component" value="Unassembled WGS sequence"/>
</dbReference>
<protein>
    <recommendedName>
        <fullName evidence="11">DNA replication licensing factor MCM3</fullName>
        <ecNumber evidence="11">3.6.4.12</ecNumber>
    </recommendedName>
</protein>
<evidence type="ECO:0000256" key="9">
    <source>
        <dbReference type="ARBA" id="ARBA00023242"/>
    </source>
</evidence>
<dbReference type="EC" id="3.6.4.12" evidence="11"/>
<dbReference type="InterPro" id="IPR008046">
    <property type="entry name" value="Mcm3"/>
</dbReference>
<comment type="similarity">
    <text evidence="2 10">Belongs to the MCM family.</text>
</comment>
<reference evidence="14 15" key="1">
    <citation type="submission" date="2023-01" db="EMBL/GenBank/DDBJ databases">
        <title>Analysis of 21 Apiospora genomes using comparative genomics revels a genus with tremendous synthesis potential of carbohydrate active enzymes and secondary metabolites.</title>
        <authorList>
            <person name="Sorensen T."/>
        </authorList>
    </citation>
    <scope>NUCLEOTIDE SEQUENCE [LARGE SCALE GENOMIC DNA]</scope>
    <source>
        <strain evidence="14 15">CBS 135458</strain>
    </source>
</reference>
<comment type="subcellular location">
    <subcellularLocation>
        <location evidence="1 11">Nucleus</location>
    </subcellularLocation>
</comment>
<dbReference type="SMART" id="SM00382">
    <property type="entry name" value="AAA"/>
    <property type="match status" value="1"/>
</dbReference>
<evidence type="ECO:0000256" key="3">
    <source>
        <dbReference type="ARBA" id="ARBA00022705"/>
    </source>
</evidence>
<dbReference type="InterPro" id="IPR027417">
    <property type="entry name" value="P-loop_NTPase"/>
</dbReference>
<dbReference type="EMBL" id="JAQQWL010000001">
    <property type="protein sequence ID" value="KAK8090683.1"/>
    <property type="molecule type" value="Genomic_DNA"/>
</dbReference>
<dbReference type="InterPro" id="IPR018525">
    <property type="entry name" value="MCM_CS"/>
</dbReference>
<dbReference type="InterPro" id="IPR003593">
    <property type="entry name" value="AAA+_ATPase"/>
</dbReference>
<feature type="region of interest" description="Disordered" evidence="12">
    <location>
        <begin position="671"/>
        <end position="768"/>
    </location>
</feature>